<organism evidence="6 7">
    <name type="scientific">Streptomyces coffeae</name>
    <dbReference type="NCBI Taxonomy" id="621382"/>
    <lineage>
        <taxon>Bacteria</taxon>
        <taxon>Bacillati</taxon>
        <taxon>Actinomycetota</taxon>
        <taxon>Actinomycetes</taxon>
        <taxon>Kitasatosporales</taxon>
        <taxon>Streptomycetaceae</taxon>
        <taxon>Streptomyces</taxon>
    </lineage>
</organism>
<protein>
    <submittedName>
        <fullName evidence="6">Gamma-glutamyltransferase</fullName>
    </submittedName>
</protein>
<keyword evidence="2" id="KW-0808">Transferase</keyword>
<proteinExistence type="inferred from homology"/>
<evidence type="ECO:0000256" key="1">
    <source>
        <dbReference type="ARBA" id="ARBA00009381"/>
    </source>
</evidence>
<evidence type="ECO:0000256" key="2">
    <source>
        <dbReference type="ARBA" id="ARBA00022679"/>
    </source>
</evidence>
<evidence type="ECO:0000313" key="6">
    <source>
        <dbReference type="EMBL" id="MBL1097210.1"/>
    </source>
</evidence>
<dbReference type="InterPro" id="IPR029055">
    <property type="entry name" value="Ntn_hydrolases_N"/>
</dbReference>
<reference evidence="6 7" key="1">
    <citation type="submission" date="2021-01" db="EMBL/GenBank/DDBJ databases">
        <title>WGS of actinomycetes isolated from Thailand.</title>
        <authorList>
            <person name="Thawai C."/>
        </authorList>
    </citation>
    <scope>NUCLEOTIDE SEQUENCE [LARGE SCALE GENOMIC DNA]</scope>
    <source>
        <strain evidence="6 7">CA1R205</strain>
    </source>
</reference>
<evidence type="ECO:0000313" key="7">
    <source>
        <dbReference type="Proteomes" id="UP000634229"/>
    </source>
</evidence>
<feature type="region of interest" description="Disordered" evidence="5">
    <location>
        <begin position="332"/>
        <end position="375"/>
    </location>
</feature>
<evidence type="ECO:0000256" key="3">
    <source>
        <dbReference type="ARBA" id="ARBA00022801"/>
    </source>
</evidence>
<comment type="caution">
    <text evidence="6">The sequence shown here is derived from an EMBL/GenBank/DDBJ whole genome shotgun (WGS) entry which is preliminary data.</text>
</comment>
<dbReference type="SUPFAM" id="SSF56235">
    <property type="entry name" value="N-terminal nucleophile aminohydrolases (Ntn hydrolases)"/>
    <property type="match status" value="1"/>
</dbReference>
<dbReference type="Gene3D" id="3.60.20.40">
    <property type="match status" value="1"/>
</dbReference>
<sequence length="557" mass="59084">MPQSQSSWEQAKPSLRVRRGLVTARHPLAAEAGARVLGHGGNALDAAIATILATGVVQPFATGIGGGGVLTVWRPDGQPYTLDYRSEAPHAVTDSFYPATDAVAGLLGWQGVQDRANEIGHRSMAVPGTIPGLAMAHRELGRLPWAELIAPSIALAENGFEMDWHTSMMQGAHLEFLLAHDTTARTFLRDGRYPHRPPLVGAADVLRQPALSRTLREVAEGGMEGYLRGSAGPALVREAARGNGVITADDLMEYRPRGNAPQAVRFRDHTVLGPAHGGVYGAFFAVLGRLDLAGFAPFAPERLHLVIEALRRCRRVEERRFGDQVPLETSPESLARDIAASIDPRKRDDSWEDASWAPPGARDDPSSSPGQEQTAHVCAVDGDRMVVSLTETILAAWGSTVTTEAGMLMNNAMFAFVPFPGHPNSVGPGRRPQSSMSPVIVLGPDGSPVLAVGASGGRRISAAVAQVVAYALDHDLTVQEAVAAPRLDVMSDDTVLLDGSFPAEVSAALERRGHRVKRIEPNLSSVHFANPSAIALAGDGFLHSGLNPLQMTAAAGC</sequence>
<comment type="similarity">
    <text evidence="1">Belongs to the gamma-glutamyltransferase family.</text>
</comment>
<gene>
    <name evidence="6" type="ORF">JK363_11090</name>
</gene>
<name>A0ABS1NBE4_9ACTN</name>
<evidence type="ECO:0000256" key="4">
    <source>
        <dbReference type="ARBA" id="ARBA00023145"/>
    </source>
</evidence>
<dbReference type="Proteomes" id="UP000634229">
    <property type="component" value="Unassembled WGS sequence"/>
</dbReference>
<dbReference type="PRINTS" id="PR01210">
    <property type="entry name" value="GGTRANSPTASE"/>
</dbReference>
<dbReference type="PANTHER" id="PTHR43199">
    <property type="entry name" value="GLUTATHIONE HYDROLASE"/>
    <property type="match status" value="1"/>
</dbReference>
<accession>A0ABS1NBE4</accession>
<keyword evidence="4" id="KW-0865">Zymogen</keyword>
<dbReference type="InterPro" id="IPR051792">
    <property type="entry name" value="GGT_bact"/>
</dbReference>
<dbReference type="RefSeq" id="WP_201874326.1">
    <property type="nucleotide sequence ID" value="NZ_JAERRF010000005.1"/>
</dbReference>
<evidence type="ECO:0000256" key="5">
    <source>
        <dbReference type="SAM" id="MobiDB-lite"/>
    </source>
</evidence>
<dbReference type="InterPro" id="IPR043137">
    <property type="entry name" value="GGT_ssub_C"/>
</dbReference>
<dbReference type="EMBL" id="JAERRF010000005">
    <property type="protein sequence ID" value="MBL1097210.1"/>
    <property type="molecule type" value="Genomic_DNA"/>
</dbReference>
<dbReference type="PANTHER" id="PTHR43199:SF1">
    <property type="entry name" value="GLUTATHIONE HYDROLASE PROENZYME"/>
    <property type="match status" value="1"/>
</dbReference>
<dbReference type="Pfam" id="PF01019">
    <property type="entry name" value="G_glu_transpept"/>
    <property type="match status" value="1"/>
</dbReference>
<keyword evidence="7" id="KW-1185">Reference proteome</keyword>
<keyword evidence="3" id="KW-0378">Hydrolase</keyword>